<gene>
    <name evidence="1" type="ORF">OBRU01_02281</name>
</gene>
<dbReference type="AlphaFoldDB" id="A0A0L7LRV3"/>
<reference evidence="1 2" key="1">
    <citation type="journal article" date="2015" name="Genome Biol. Evol.">
        <title>The genome of winter moth (Operophtera brumata) provides a genomic perspective on sexual dimorphism and phenology.</title>
        <authorList>
            <person name="Derks M.F."/>
            <person name="Smit S."/>
            <person name="Salis L."/>
            <person name="Schijlen E."/>
            <person name="Bossers A."/>
            <person name="Mateman C."/>
            <person name="Pijl A.S."/>
            <person name="de Ridder D."/>
            <person name="Groenen M.A."/>
            <person name="Visser M.E."/>
            <person name="Megens H.J."/>
        </authorList>
    </citation>
    <scope>NUCLEOTIDE SEQUENCE [LARGE SCALE GENOMIC DNA]</scope>
    <source>
        <strain evidence="1">WM2013NL</strain>
        <tissue evidence="1">Head and thorax</tissue>
    </source>
</reference>
<dbReference type="Proteomes" id="UP000037510">
    <property type="component" value="Unassembled WGS sequence"/>
</dbReference>
<evidence type="ECO:0000313" key="1">
    <source>
        <dbReference type="EMBL" id="KOB77941.1"/>
    </source>
</evidence>
<dbReference type="EMBL" id="JTDY01000278">
    <property type="protein sequence ID" value="KOB77941.1"/>
    <property type="molecule type" value="Genomic_DNA"/>
</dbReference>
<evidence type="ECO:0000313" key="2">
    <source>
        <dbReference type="Proteomes" id="UP000037510"/>
    </source>
</evidence>
<accession>A0A0L7LRV3</accession>
<organism evidence="1 2">
    <name type="scientific">Operophtera brumata</name>
    <name type="common">Winter moth</name>
    <name type="synonym">Phalaena brumata</name>
    <dbReference type="NCBI Taxonomy" id="104452"/>
    <lineage>
        <taxon>Eukaryota</taxon>
        <taxon>Metazoa</taxon>
        <taxon>Ecdysozoa</taxon>
        <taxon>Arthropoda</taxon>
        <taxon>Hexapoda</taxon>
        <taxon>Insecta</taxon>
        <taxon>Pterygota</taxon>
        <taxon>Neoptera</taxon>
        <taxon>Endopterygota</taxon>
        <taxon>Lepidoptera</taxon>
        <taxon>Glossata</taxon>
        <taxon>Ditrysia</taxon>
        <taxon>Geometroidea</taxon>
        <taxon>Geometridae</taxon>
        <taxon>Larentiinae</taxon>
        <taxon>Operophtera</taxon>
    </lineage>
</organism>
<name>A0A0L7LRV3_OPEBR</name>
<proteinExistence type="predicted"/>
<comment type="caution">
    <text evidence="1">The sequence shown here is derived from an EMBL/GenBank/DDBJ whole genome shotgun (WGS) entry which is preliminary data.</text>
</comment>
<keyword evidence="2" id="KW-1185">Reference proteome</keyword>
<feature type="non-terminal residue" evidence="1">
    <location>
        <position position="296"/>
    </location>
</feature>
<sequence>MTSTNDGKEVKSYQTSGPKGKSYFIELYKVTSERTKHLCDAWRRVHSLCQHSAPTTHSHLVSWLQRHTARTVLQNEWRSPARKDDRASLEEAINVFIVESRTAAATRADGCSPPWEVQLVARGEWFKRILDHPWKHPVLNCLLNPDGTPPTDDEVLEWLKEERGVTFVMRLQTLVAEKQCDDIAVMLATAVMGRIALTNFEKRLKEEAGFTVDVLEMLTDIEFVVIARCMVVPQCAGGARSALYCCARSLARLLGAVLACSDRVKCECALTAFSVHPSPQMYERIKAAPALPSIHL</sequence>
<protein>
    <submittedName>
        <fullName evidence="1">Uncharacterized protein</fullName>
    </submittedName>
</protein>